<dbReference type="InterPro" id="IPR035699">
    <property type="entry name" value="AAA_6"/>
</dbReference>
<feature type="non-terminal residue" evidence="2">
    <location>
        <position position="1"/>
    </location>
</feature>
<protein>
    <recommendedName>
        <fullName evidence="1">Dynein heavy chain hydrolytic ATP-binding dynein motor region domain-containing protein</fullName>
    </recommendedName>
</protein>
<accession>A0ABN9HDR8</accession>
<keyword evidence="3" id="KW-1185">Reference proteome</keyword>
<reference evidence="2" key="1">
    <citation type="submission" date="2023-05" db="EMBL/GenBank/DDBJ databases">
        <authorList>
            <person name="Stuckert A."/>
        </authorList>
    </citation>
    <scope>NUCLEOTIDE SEQUENCE</scope>
</reference>
<organism evidence="2 3">
    <name type="scientific">Staurois parvus</name>
    <dbReference type="NCBI Taxonomy" id="386267"/>
    <lineage>
        <taxon>Eukaryota</taxon>
        <taxon>Metazoa</taxon>
        <taxon>Chordata</taxon>
        <taxon>Craniata</taxon>
        <taxon>Vertebrata</taxon>
        <taxon>Euteleostomi</taxon>
        <taxon>Amphibia</taxon>
        <taxon>Batrachia</taxon>
        <taxon>Anura</taxon>
        <taxon>Neobatrachia</taxon>
        <taxon>Ranoidea</taxon>
        <taxon>Ranidae</taxon>
        <taxon>Staurois</taxon>
    </lineage>
</organism>
<evidence type="ECO:0000313" key="3">
    <source>
        <dbReference type="Proteomes" id="UP001162483"/>
    </source>
</evidence>
<dbReference type="Pfam" id="PF12774">
    <property type="entry name" value="AAA_6"/>
    <property type="match status" value="1"/>
</dbReference>
<gene>
    <name evidence="2" type="ORF">SPARVUS_LOCUS15775778</name>
</gene>
<dbReference type="EMBL" id="CATNWA010020582">
    <property type="protein sequence ID" value="CAI9619067.1"/>
    <property type="molecule type" value="Genomic_DNA"/>
</dbReference>
<dbReference type="Proteomes" id="UP001162483">
    <property type="component" value="Unassembled WGS sequence"/>
</dbReference>
<evidence type="ECO:0000313" key="2">
    <source>
        <dbReference type="EMBL" id="CAI9619067.1"/>
    </source>
</evidence>
<proteinExistence type="predicted"/>
<name>A0ABN9HDR8_9NEOB</name>
<feature type="non-terminal residue" evidence="2">
    <location>
        <position position="144"/>
    </location>
</feature>
<dbReference type="SUPFAM" id="SSF52540">
    <property type="entry name" value="P-loop containing nucleoside triphosphate hydrolases"/>
    <property type="match status" value="1"/>
</dbReference>
<dbReference type="Gene3D" id="3.40.50.300">
    <property type="entry name" value="P-loop containing nucleotide triphosphate hydrolases"/>
    <property type="match status" value="1"/>
</dbReference>
<dbReference type="PANTHER" id="PTHR46961:SF17">
    <property type="entry name" value="AAA+ ATPASE DOMAIN-CONTAINING PROTEIN"/>
    <property type="match status" value="1"/>
</dbReference>
<feature type="domain" description="Dynein heavy chain hydrolytic ATP-binding dynein motor region" evidence="1">
    <location>
        <begin position="2"/>
        <end position="95"/>
    </location>
</feature>
<dbReference type="InterPro" id="IPR027417">
    <property type="entry name" value="P-loop_NTPase"/>
</dbReference>
<dbReference type="InterPro" id="IPR026983">
    <property type="entry name" value="DHC"/>
</dbReference>
<sequence length="144" mass="16522">ENEDILLLRSIKDVNEPKFLSHDIPLFNGITSDLFPGIHLPEADYKDLLECAHECCIKHNVQPEKVFLEKMIQTYEMMIVRHGFMLVGEPFSGKTKVLQVLADTLSLMNERGCEEEEKVIYRTVNPKSITMGQLFGQFDPVSHE</sequence>
<dbReference type="PANTHER" id="PTHR46961">
    <property type="entry name" value="DYNEIN HEAVY CHAIN 1, AXONEMAL-LIKE PROTEIN"/>
    <property type="match status" value="1"/>
</dbReference>
<comment type="caution">
    <text evidence="2">The sequence shown here is derived from an EMBL/GenBank/DDBJ whole genome shotgun (WGS) entry which is preliminary data.</text>
</comment>
<dbReference type="InterPro" id="IPR043157">
    <property type="entry name" value="Dynein_AAA1S"/>
</dbReference>
<dbReference type="Gene3D" id="1.10.8.710">
    <property type="match status" value="1"/>
</dbReference>
<evidence type="ECO:0000259" key="1">
    <source>
        <dbReference type="Pfam" id="PF12774"/>
    </source>
</evidence>